<name>A0A3P1SKJ3_9GAMM</name>
<dbReference type="AlphaFoldDB" id="A0A3P1SKJ3"/>
<dbReference type="InterPro" id="IPR048950">
    <property type="entry name" value="Ppx_GppA_C"/>
</dbReference>
<dbReference type="OrthoDB" id="9793035at2"/>
<dbReference type="Pfam" id="PF21447">
    <property type="entry name" value="Ppx-GppA_III"/>
    <property type="match status" value="1"/>
</dbReference>
<dbReference type="InterPro" id="IPR022371">
    <property type="entry name" value="Exopolyphosphatase"/>
</dbReference>
<dbReference type="Gene3D" id="3.30.420.40">
    <property type="match status" value="1"/>
</dbReference>
<evidence type="ECO:0000256" key="6">
    <source>
        <dbReference type="ARBA" id="ARBA00020416"/>
    </source>
</evidence>
<keyword evidence="9" id="KW-0472">Membrane</keyword>
<dbReference type="CDD" id="cd24053">
    <property type="entry name" value="ASKHA_NBD_EcPPX-GppA-like"/>
    <property type="match status" value="1"/>
</dbReference>
<evidence type="ECO:0000313" key="13">
    <source>
        <dbReference type="EMBL" id="RRC97429.1"/>
    </source>
</evidence>
<dbReference type="FunFam" id="3.30.420.150:FF:000001">
    <property type="entry name" value="Guanosine-5'-triphosphate,3'-diphosphate pyrophosphatase"/>
    <property type="match status" value="1"/>
</dbReference>
<evidence type="ECO:0000256" key="8">
    <source>
        <dbReference type="ARBA" id="ARBA00022801"/>
    </source>
</evidence>
<evidence type="ECO:0000259" key="11">
    <source>
        <dbReference type="Pfam" id="PF02541"/>
    </source>
</evidence>
<dbReference type="InterPro" id="IPR003695">
    <property type="entry name" value="Ppx_GppA_N"/>
</dbReference>
<comment type="subunit">
    <text evidence="4">Homodimer.</text>
</comment>
<comment type="cofactor">
    <cofactor evidence="1">
        <name>Mg(2+)</name>
        <dbReference type="ChEBI" id="CHEBI:18420"/>
    </cofactor>
</comment>
<dbReference type="EC" id="3.6.1.11" evidence="5"/>
<comment type="subcellular location">
    <subcellularLocation>
        <location evidence="2">Cell membrane</location>
        <topology evidence="2">Peripheral membrane protein</topology>
    </subcellularLocation>
</comment>
<dbReference type="InterPro" id="IPR043129">
    <property type="entry name" value="ATPase_NBD"/>
</dbReference>
<dbReference type="SUPFAM" id="SSF109604">
    <property type="entry name" value="HD-domain/PDEase-like"/>
    <property type="match status" value="1"/>
</dbReference>
<evidence type="ECO:0000256" key="1">
    <source>
        <dbReference type="ARBA" id="ARBA00001946"/>
    </source>
</evidence>
<dbReference type="Gene3D" id="1.10.3210.10">
    <property type="entry name" value="Hypothetical protein af1432"/>
    <property type="match status" value="1"/>
</dbReference>
<dbReference type="Proteomes" id="UP000267535">
    <property type="component" value="Unassembled WGS sequence"/>
</dbReference>
<evidence type="ECO:0000313" key="14">
    <source>
        <dbReference type="Proteomes" id="UP000267535"/>
    </source>
</evidence>
<proteinExistence type="inferred from homology"/>
<dbReference type="InterPro" id="IPR050273">
    <property type="entry name" value="GppA/Ppx_hydrolase"/>
</dbReference>
<dbReference type="FunFam" id="3.30.420.40:FF:000023">
    <property type="entry name" value="Guanosine-5'-triphosphate,3'-diphosphate pyrophosphatase"/>
    <property type="match status" value="1"/>
</dbReference>
<evidence type="ECO:0000256" key="3">
    <source>
        <dbReference type="ARBA" id="ARBA00007125"/>
    </source>
</evidence>
<feature type="domain" description="Ppx/GppA phosphatase N-terminal" evidence="11">
    <location>
        <begin position="29"/>
        <end position="311"/>
    </location>
</feature>
<organism evidence="13 14">
    <name type="scientific">Amphritea balenae</name>
    <dbReference type="NCBI Taxonomy" id="452629"/>
    <lineage>
        <taxon>Bacteria</taxon>
        <taxon>Pseudomonadati</taxon>
        <taxon>Pseudomonadota</taxon>
        <taxon>Gammaproteobacteria</taxon>
        <taxon>Oceanospirillales</taxon>
        <taxon>Oceanospirillaceae</taxon>
        <taxon>Amphritea</taxon>
    </lineage>
</organism>
<evidence type="ECO:0000256" key="4">
    <source>
        <dbReference type="ARBA" id="ARBA00011738"/>
    </source>
</evidence>
<dbReference type="SUPFAM" id="SSF53067">
    <property type="entry name" value="Actin-like ATPase domain"/>
    <property type="match status" value="2"/>
</dbReference>
<evidence type="ECO:0000256" key="9">
    <source>
        <dbReference type="ARBA" id="ARBA00023136"/>
    </source>
</evidence>
<sequence>MNKEISALDNSDQPLLAAIDLGSNSFHIVVAKLVQGELQPIDLLSDKVQLAAGLDCNRMLTEEAQQRGLACLERFAQRVRDIPSHRIRIVGTNALREAANTSEFIAKAEKLMGCPIEVISGIEEARLIYLGVSHTLASDSERRLVIDIGGGSTEFIVGERFEPLELESLEMGCVSFTKRYFNDGLITEKKFQLAVFGALRELLSIKRRYRRQGWADCVGSSGTIKAVRHACISLGFCEDRVTASALKKLKEKILSYNHVDDIDIEGLKAQRKAVLPAGIAILSAAFDSLGIKQIRFSAGALREGLLYDMIGRLRHEDVRERSISALIKRYHVDQDHMNRVEQTALIALTQVRDSWHLDNNEYHNMLSWAARCFETGLTIAHSQYHKHSAYLLLNSDLPGFTKREQSQLASMMQGHRRKFPLTLFDALPAREGKHYGRLTVLLRLAIVLHRSRSKERLPAFRLSAKKGQIQLTFPDNWLSHHPLTRTDLEQEAGYLADAGFELKIK</sequence>
<dbReference type="EMBL" id="RQXV01000012">
    <property type="protein sequence ID" value="RRC97429.1"/>
    <property type="molecule type" value="Genomic_DNA"/>
</dbReference>
<comment type="similarity">
    <text evidence="3">Belongs to the GppA/Ppx family.</text>
</comment>
<evidence type="ECO:0000259" key="12">
    <source>
        <dbReference type="Pfam" id="PF21447"/>
    </source>
</evidence>
<keyword evidence="8 13" id="KW-0378">Hydrolase</keyword>
<keyword evidence="14" id="KW-1185">Reference proteome</keyword>
<dbReference type="InterPro" id="IPR030673">
    <property type="entry name" value="PyroPPase_GppA_Ppx"/>
</dbReference>
<evidence type="ECO:0000256" key="10">
    <source>
        <dbReference type="ARBA" id="ARBA00047607"/>
    </source>
</evidence>
<evidence type="ECO:0000256" key="7">
    <source>
        <dbReference type="ARBA" id="ARBA00022475"/>
    </source>
</evidence>
<accession>A0A3P1SKJ3</accession>
<dbReference type="GO" id="GO:0006798">
    <property type="term" value="P:polyphosphate catabolic process"/>
    <property type="evidence" value="ECO:0007669"/>
    <property type="project" value="TreeGrafter"/>
</dbReference>
<dbReference type="Pfam" id="PF02541">
    <property type="entry name" value="Ppx-GppA"/>
    <property type="match status" value="1"/>
</dbReference>
<keyword evidence="7" id="KW-1003">Cell membrane</keyword>
<dbReference type="PIRSF" id="PIRSF001267">
    <property type="entry name" value="Pyrophosphatase_GppA_Ppx"/>
    <property type="match status" value="1"/>
</dbReference>
<comment type="caution">
    <text evidence="13">The sequence shown here is derived from an EMBL/GenBank/DDBJ whole genome shotgun (WGS) entry which is preliminary data.</text>
</comment>
<dbReference type="PANTHER" id="PTHR30005">
    <property type="entry name" value="EXOPOLYPHOSPHATASE"/>
    <property type="match status" value="1"/>
</dbReference>
<protein>
    <recommendedName>
        <fullName evidence="6">Exopolyphosphatase</fullName>
        <ecNumber evidence="5">3.6.1.11</ecNumber>
    </recommendedName>
</protein>
<evidence type="ECO:0000256" key="2">
    <source>
        <dbReference type="ARBA" id="ARBA00004202"/>
    </source>
</evidence>
<dbReference type="GO" id="GO:0004309">
    <property type="term" value="F:exopolyphosphatase activity"/>
    <property type="evidence" value="ECO:0007669"/>
    <property type="project" value="UniProtKB-EC"/>
</dbReference>
<dbReference type="NCBIfam" id="TIGR03706">
    <property type="entry name" value="exo_poly_only"/>
    <property type="match status" value="1"/>
</dbReference>
<dbReference type="PANTHER" id="PTHR30005:SF14">
    <property type="entry name" value="EXOPOLYPHOSPHATASE"/>
    <property type="match status" value="1"/>
</dbReference>
<dbReference type="Gene3D" id="3.30.420.150">
    <property type="entry name" value="Exopolyphosphatase. Domain 2"/>
    <property type="match status" value="1"/>
</dbReference>
<feature type="domain" description="Ppx/GppA phosphatase C-terminal" evidence="12">
    <location>
        <begin position="318"/>
        <end position="491"/>
    </location>
</feature>
<comment type="catalytic activity">
    <reaction evidence="10">
        <text>[phosphate](n) + H2O = [phosphate](n-1) + phosphate + H(+)</text>
        <dbReference type="Rhea" id="RHEA:21528"/>
        <dbReference type="Rhea" id="RHEA-COMP:9859"/>
        <dbReference type="Rhea" id="RHEA-COMP:14279"/>
        <dbReference type="ChEBI" id="CHEBI:15377"/>
        <dbReference type="ChEBI" id="CHEBI:15378"/>
        <dbReference type="ChEBI" id="CHEBI:16838"/>
        <dbReference type="ChEBI" id="CHEBI:43474"/>
        <dbReference type="EC" id="3.6.1.11"/>
    </reaction>
</comment>
<evidence type="ECO:0000256" key="5">
    <source>
        <dbReference type="ARBA" id="ARBA00012451"/>
    </source>
</evidence>
<gene>
    <name evidence="13" type="primary">ppx</name>
    <name evidence="13" type="ORF">EHS89_18170</name>
</gene>
<dbReference type="RefSeq" id="WP_124927592.1">
    <property type="nucleotide sequence ID" value="NZ_BMOH01000009.1"/>
</dbReference>
<reference evidence="13 14" key="1">
    <citation type="submission" date="2018-11" db="EMBL/GenBank/DDBJ databases">
        <title>The draft genome sequence of Amphritea balenae JAMM 1525T.</title>
        <authorList>
            <person name="Fang Z."/>
            <person name="Zhang Y."/>
            <person name="Han X."/>
        </authorList>
    </citation>
    <scope>NUCLEOTIDE SEQUENCE [LARGE SCALE GENOMIC DNA]</scope>
    <source>
        <strain evidence="13 14">JAMM 1525</strain>
    </source>
</reference>
<dbReference type="GO" id="GO:0005886">
    <property type="term" value="C:plasma membrane"/>
    <property type="evidence" value="ECO:0007669"/>
    <property type="project" value="UniProtKB-SubCell"/>
</dbReference>